<evidence type="ECO:0000313" key="3">
    <source>
        <dbReference type="Proteomes" id="UP000594759"/>
    </source>
</evidence>
<keyword evidence="3" id="KW-1185">Reference proteome</keyword>
<keyword evidence="1" id="KW-0472">Membrane</keyword>
<evidence type="ECO:0000256" key="1">
    <source>
        <dbReference type="SAM" id="Phobius"/>
    </source>
</evidence>
<reference evidence="2 3" key="1">
    <citation type="submission" date="2020-11" db="EMBL/GenBank/DDBJ databases">
        <title>Pedobacter endophytica, an endophytic bacteria isolated form Carex pumila.</title>
        <authorList>
            <person name="Peng Y."/>
            <person name="Jiang L."/>
            <person name="Lee J."/>
        </authorList>
    </citation>
    <scope>NUCLEOTIDE SEQUENCE [LARGE SCALE GENOMIC DNA]</scope>
    <source>
        <strain evidence="2 3">JBR3-12</strain>
    </source>
</reference>
<organism evidence="2 3">
    <name type="scientific">Pedobacter endophyticus</name>
    <dbReference type="NCBI Taxonomy" id="2789740"/>
    <lineage>
        <taxon>Bacteria</taxon>
        <taxon>Pseudomonadati</taxon>
        <taxon>Bacteroidota</taxon>
        <taxon>Sphingobacteriia</taxon>
        <taxon>Sphingobacteriales</taxon>
        <taxon>Sphingobacteriaceae</taxon>
        <taxon>Pedobacter</taxon>
    </lineage>
</organism>
<feature type="transmembrane region" description="Helical" evidence="1">
    <location>
        <begin position="41"/>
        <end position="59"/>
    </location>
</feature>
<sequence>MKISTYKKIEWTTLGLALAMILLVIINQSPQFKTLLFSARSVPIILTLSLVLFAISLYCQVKPKFKRKDLFSKLNYRRFCYFIGLIILVVYAWINH</sequence>
<dbReference type="Proteomes" id="UP000594759">
    <property type="component" value="Chromosome"/>
</dbReference>
<keyword evidence="1" id="KW-1133">Transmembrane helix</keyword>
<keyword evidence="1" id="KW-0812">Transmembrane</keyword>
<gene>
    <name evidence="2" type="ORF">IZT61_19845</name>
</gene>
<protein>
    <submittedName>
        <fullName evidence="2">Uncharacterized protein</fullName>
    </submittedName>
</protein>
<dbReference type="EMBL" id="CP064939">
    <property type="protein sequence ID" value="QPH39272.1"/>
    <property type="molecule type" value="Genomic_DNA"/>
</dbReference>
<proteinExistence type="predicted"/>
<accession>A0A7S9KYM5</accession>
<name>A0A7S9KYM5_9SPHI</name>
<feature type="transmembrane region" description="Helical" evidence="1">
    <location>
        <begin position="79"/>
        <end position="94"/>
    </location>
</feature>
<dbReference type="AlphaFoldDB" id="A0A7S9KYM5"/>
<dbReference type="KEGG" id="pex:IZT61_19845"/>
<dbReference type="RefSeq" id="WP_196098739.1">
    <property type="nucleotide sequence ID" value="NZ_CP064939.1"/>
</dbReference>
<evidence type="ECO:0000313" key="2">
    <source>
        <dbReference type="EMBL" id="QPH39272.1"/>
    </source>
</evidence>
<feature type="transmembrane region" description="Helical" evidence="1">
    <location>
        <begin position="12"/>
        <end position="29"/>
    </location>
</feature>